<accession>B9LX73</accession>
<evidence type="ECO:0000313" key="3">
    <source>
        <dbReference type="Proteomes" id="UP000000740"/>
    </source>
</evidence>
<protein>
    <submittedName>
        <fullName evidence="2">Halo transducer protein</fullName>
    </submittedName>
</protein>
<dbReference type="Proteomes" id="UP000000740">
    <property type="component" value="Plasmid pHLAC01"/>
</dbReference>
<dbReference type="HOGENOM" id="CLU_876049_0_0_2"/>
<dbReference type="KEGG" id="hla:Hlac_3557"/>
<keyword evidence="3" id="KW-1185">Reference proteome</keyword>
<proteinExistence type="predicted"/>
<dbReference type="RefSeq" id="WP_012660264.1">
    <property type="nucleotide sequence ID" value="NC_012030.1"/>
</dbReference>
<reference evidence="2 3" key="1">
    <citation type="journal article" date="2016" name="Stand. Genomic Sci.">
        <title>Complete genome sequence of the Antarctic Halorubrum lacusprofundi type strain ACAM 34.</title>
        <authorList>
            <person name="Anderson I.J."/>
            <person name="DasSarma P."/>
            <person name="Lucas S."/>
            <person name="Copeland A."/>
            <person name="Lapidus A."/>
            <person name="Del Rio T.G."/>
            <person name="Tice H."/>
            <person name="Dalin E."/>
            <person name="Bruce D.C."/>
            <person name="Goodwin L."/>
            <person name="Pitluck S."/>
            <person name="Sims D."/>
            <person name="Brettin T.S."/>
            <person name="Detter J.C."/>
            <person name="Han C.S."/>
            <person name="Larimer F."/>
            <person name="Hauser L."/>
            <person name="Land M."/>
            <person name="Ivanova N."/>
            <person name="Richardson P."/>
            <person name="Cavicchioli R."/>
            <person name="DasSarma S."/>
            <person name="Woese C.R."/>
            <person name="Kyrpides N.C."/>
        </authorList>
    </citation>
    <scope>NUCLEOTIDE SEQUENCE [LARGE SCALE GENOMIC DNA]</scope>
    <source>
        <strain evidence="3">ATCC 49239 / DSM 5036 / JCM 8891 / ACAM 34</strain>
    </source>
</reference>
<dbReference type="EMBL" id="CP001367">
    <property type="protein sequence ID" value="ACM59064.1"/>
    <property type="molecule type" value="Genomic_DNA"/>
</dbReference>
<keyword evidence="2" id="KW-0614">Plasmid</keyword>
<dbReference type="SUPFAM" id="SSF57997">
    <property type="entry name" value="Tropomyosin"/>
    <property type="match status" value="1"/>
</dbReference>
<feature type="coiled-coil region" evidence="1">
    <location>
        <begin position="57"/>
        <end position="84"/>
    </location>
</feature>
<name>B9LX73_HALLT</name>
<organism evidence="2 3">
    <name type="scientific">Halorubrum lacusprofundi (strain ATCC 49239 / DSM 5036 / JCM 8891 / ACAM 34)</name>
    <dbReference type="NCBI Taxonomy" id="416348"/>
    <lineage>
        <taxon>Archaea</taxon>
        <taxon>Methanobacteriati</taxon>
        <taxon>Methanobacteriota</taxon>
        <taxon>Stenosarchaea group</taxon>
        <taxon>Halobacteria</taxon>
        <taxon>Halobacteriales</taxon>
        <taxon>Haloferacaceae</taxon>
        <taxon>Halorubrum</taxon>
    </lineage>
</organism>
<gene>
    <name evidence="2" type="ordered locus">Hlac_3557</name>
</gene>
<evidence type="ECO:0000256" key="1">
    <source>
        <dbReference type="SAM" id="Coils"/>
    </source>
</evidence>
<keyword evidence="1" id="KW-0175">Coiled coil</keyword>
<geneLocation type="plasmid" evidence="2 3">
    <name>pHLAC01</name>
</geneLocation>
<dbReference type="GeneID" id="7402400"/>
<evidence type="ECO:0000313" key="2">
    <source>
        <dbReference type="EMBL" id="ACM59064.1"/>
    </source>
</evidence>
<dbReference type="eggNOG" id="arCOG08991">
    <property type="taxonomic scope" value="Archaea"/>
</dbReference>
<sequence length="315" mass="35163">MTETEHGDSRTDLNGLSVEQAVDIVVDDKDDSGTVRETLAIVSQDGVVRRTSVDDALANASKVVTTAETRVELAEKKLDDVREVSASVPDLDLVSARIDDFVERRDVVETRSDELGQTVQEILEMRDHGDLYEIAQRIRQLTNAATEVQRAADDLQFELDSFEAWLTDADRRTEELTTDVDAVAESVGELDDVVDRIKVDDGAAENDAARTWAAATVRHRVVSLMITDLRSELATLRTWAEREGDTPPSNVESRLGEIRNRHEAVGGRLTARAEREWRTQYGDQLTAVDEVLEEMEPPVSWAEVEAAVEEHRPKE</sequence>
<dbReference type="AlphaFoldDB" id="B9LX73"/>